<comment type="subcellular location">
    <subcellularLocation>
        <location evidence="1">Endomembrane system</location>
        <topology evidence="1">Multi-pass membrane protein</topology>
    </subcellularLocation>
</comment>
<keyword evidence="5 7" id="KW-1133">Transmembrane helix</keyword>
<name>F0W456_9STRA</name>
<dbReference type="GO" id="GO:0012505">
    <property type="term" value="C:endomembrane system"/>
    <property type="evidence" value="ECO:0007669"/>
    <property type="project" value="UniProtKB-SubCell"/>
</dbReference>
<dbReference type="AlphaFoldDB" id="F0W456"/>
<dbReference type="GO" id="GO:0051453">
    <property type="term" value="P:regulation of intracellular pH"/>
    <property type="evidence" value="ECO:0007669"/>
    <property type="project" value="TreeGrafter"/>
</dbReference>
<reference evidence="9" key="2">
    <citation type="submission" date="2011-02" db="EMBL/GenBank/DDBJ databases">
        <authorList>
            <person name="MacLean D."/>
        </authorList>
    </citation>
    <scope>NUCLEOTIDE SEQUENCE</scope>
</reference>
<feature type="transmembrane region" description="Helical" evidence="7">
    <location>
        <begin position="524"/>
        <end position="547"/>
    </location>
</feature>
<comment type="similarity">
    <text evidence="2 7">Belongs to the battenin family.</text>
</comment>
<accession>F0W456</accession>
<reference evidence="9" key="1">
    <citation type="journal article" date="2011" name="PLoS Biol.">
        <title>Gene gain and loss during evolution of obligate parasitism in the white rust pathogen of Arabidopsis thaliana.</title>
        <authorList>
            <person name="Kemen E."/>
            <person name="Gardiner A."/>
            <person name="Schultz-Larsen T."/>
            <person name="Kemen A.C."/>
            <person name="Balmuth A.L."/>
            <person name="Robert-Seilaniantz A."/>
            <person name="Bailey K."/>
            <person name="Holub E."/>
            <person name="Studholme D.J."/>
            <person name="Maclean D."/>
            <person name="Jones J.D."/>
        </authorList>
    </citation>
    <scope>NUCLEOTIDE SEQUENCE</scope>
</reference>
<feature type="transmembrane region" description="Helical" evidence="7">
    <location>
        <begin position="222"/>
        <end position="240"/>
    </location>
</feature>
<dbReference type="PRINTS" id="PR01315">
    <property type="entry name" value="BATTENIN"/>
</dbReference>
<feature type="transmembrane region" description="Helical" evidence="7">
    <location>
        <begin position="425"/>
        <end position="444"/>
    </location>
</feature>
<evidence type="ECO:0000256" key="8">
    <source>
        <dbReference type="SAM" id="Coils"/>
    </source>
</evidence>
<evidence type="ECO:0000256" key="4">
    <source>
        <dbReference type="ARBA" id="ARBA00022692"/>
    </source>
</evidence>
<organism evidence="9">
    <name type="scientific">Albugo laibachii Nc14</name>
    <dbReference type="NCBI Taxonomy" id="890382"/>
    <lineage>
        <taxon>Eukaryota</taxon>
        <taxon>Sar</taxon>
        <taxon>Stramenopiles</taxon>
        <taxon>Oomycota</taxon>
        <taxon>Peronosporomycetes</taxon>
        <taxon>Albuginales</taxon>
        <taxon>Albuginaceae</taxon>
        <taxon>Albugo</taxon>
    </lineage>
</organism>
<evidence type="ECO:0000256" key="7">
    <source>
        <dbReference type="RuleBase" id="RU361113"/>
    </source>
</evidence>
<dbReference type="Gene3D" id="1.20.1250.20">
    <property type="entry name" value="MFS general substrate transporter like domains"/>
    <property type="match status" value="1"/>
</dbReference>
<evidence type="ECO:0000313" key="9">
    <source>
        <dbReference type="EMBL" id="CCA15854.1"/>
    </source>
</evidence>
<keyword evidence="6 7" id="KW-0472">Membrane</keyword>
<dbReference type="EMBL" id="FR824061">
    <property type="protein sequence ID" value="CCA15854.1"/>
    <property type="molecule type" value="Genomic_DNA"/>
</dbReference>
<feature type="transmembrane region" description="Helical" evidence="7">
    <location>
        <begin position="292"/>
        <end position="313"/>
    </location>
</feature>
<dbReference type="SUPFAM" id="SSF103473">
    <property type="entry name" value="MFS general substrate transporter"/>
    <property type="match status" value="1"/>
</dbReference>
<evidence type="ECO:0000256" key="5">
    <source>
        <dbReference type="ARBA" id="ARBA00022989"/>
    </source>
</evidence>
<dbReference type="InterPro" id="IPR036259">
    <property type="entry name" value="MFS_trans_sf"/>
</dbReference>
<dbReference type="HOGENOM" id="CLU_462660_0_0_1"/>
<dbReference type="InterPro" id="IPR003492">
    <property type="entry name" value="Battenin_disease_Cln3"/>
</dbReference>
<keyword evidence="4 7" id="KW-0812">Transmembrane</keyword>
<keyword evidence="8" id="KW-0175">Coiled coil</keyword>
<feature type="transmembrane region" description="Helical" evidence="7">
    <location>
        <begin position="467"/>
        <end position="484"/>
    </location>
</feature>
<evidence type="ECO:0000256" key="2">
    <source>
        <dbReference type="ARBA" id="ARBA00007467"/>
    </source>
</evidence>
<sequence length="590" mass="66458">MALQVDTMRMERLRMALHKALDTAISTSLHIDIHSIVKKDFGEMESELLHILFPTRDQDNTLSGPSCTYFDSSEETYLHSLHQLRKKIEQDFEELCTKHHVKHELNRVESILNRAKQRNMHRAAILELSQGEDIPISSCDDLSDDRLGQDPYESIQEERQKALQCEKNRLLELKNSLQEEIMQDEEVLQKVKQDAVAQMEKIELETEALPFKAGEVERRNLVAFWSLGFLNNIGYVIMLAGAQDIVSSGVGLVYFFDIFPAVLVKISGPYWFHLISYRERTFLGAGCMLASFLLLALGSSFWVHLLGIAFSGLQSGMMEPTYLAMASYYHSRKCLTCWASGTGLAGVGGYLWIAFFRIGLGWSFTTTLLLACVFPFLYAMIFLVVLDTSRLSIQPSYCRPAGHKYKSVGKENGRAAETPTLQAKLFMTVSLWPYILPLLLVYFAEYTMQSGVWSSIGFPMTNPNARAKFYSTAGLMYQLGVFLARSSGGFWQASGSILFILASLQVLLLAFFISVAIWHIWYNWSLLCFTFMAGILGGSVYVNAYTLLATQIRPDWVEFALSATSIGDTLGIMLADIVSVMNDSELKHLL</sequence>
<dbReference type="PANTHER" id="PTHR10981:SF0">
    <property type="entry name" value="BATTENIN"/>
    <property type="match status" value="1"/>
</dbReference>
<evidence type="ECO:0000256" key="3">
    <source>
        <dbReference type="ARBA" id="ARBA00022448"/>
    </source>
</evidence>
<feature type="transmembrane region" description="Helical" evidence="7">
    <location>
        <begin position="496"/>
        <end position="518"/>
    </location>
</feature>
<keyword evidence="3" id="KW-0813">Transport</keyword>
<dbReference type="PANTHER" id="PTHR10981">
    <property type="entry name" value="BATTENIN"/>
    <property type="match status" value="1"/>
</dbReference>
<dbReference type="GO" id="GO:0016020">
    <property type="term" value="C:membrane"/>
    <property type="evidence" value="ECO:0007669"/>
    <property type="project" value="UniProtKB-UniRule"/>
</dbReference>
<dbReference type="CDD" id="cd06174">
    <property type="entry name" value="MFS"/>
    <property type="match status" value="1"/>
</dbReference>
<feature type="transmembrane region" description="Helical" evidence="7">
    <location>
        <begin position="252"/>
        <end position="272"/>
    </location>
</feature>
<dbReference type="GO" id="GO:0005773">
    <property type="term" value="C:vacuole"/>
    <property type="evidence" value="ECO:0007669"/>
    <property type="project" value="TreeGrafter"/>
</dbReference>
<protein>
    <submittedName>
        <fullName evidence="9">Cln3like protein putative</fullName>
    </submittedName>
</protein>
<feature type="coiled-coil region" evidence="8">
    <location>
        <begin position="160"/>
        <end position="194"/>
    </location>
</feature>
<feature type="transmembrane region" description="Helical" evidence="7">
    <location>
        <begin position="361"/>
        <end position="386"/>
    </location>
</feature>
<feature type="transmembrane region" description="Helical" evidence="7">
    <location>
        <begin position="334"/>
        <end position="355"/>
    </location>
</feature>
<dbReference type="Pfam" id="PF02487">
    <property type="entry name" value="CLN3"/>
    <property type="match status" value="1"/>
</dbReference>
<gene>
    <name evidence="9" type="primary">AlNc14C16G1739</name>
    <name evidence="9" type="ORF">ALNC14_019970</name>
</gene>
<proteinExistence type="inferred from homology"/>
<evidence type="ECO:0000256" key="6">
    <source>
        <dbReference type="ARBA" id="ARBA00023136"/>
    </source>
</evidence>
<evidence type="ECO:0000256" key="1">
    <source>
        <dbReference type="ARBA" id="ARBA00004127"/>
    </source>
</evidence>